<proteinExistence type="predicted"/>
<feature type="non-terminal residue" evidence="1">
    <location>
        <position position="1"/>
    </location>
</feature>
<keyword evidence="2" id="KW-1185">Reference proteome</keyword>
<sequence>ARYADALALFRECQRTDAKRCSADRFALSGGGRRPSIDEYAAACERIIGDKEQLANSGRISGGGGMAGHFDTLLDTYAAPRSHAGREDRFAQMLRRVPGCTMAEAALCARDALGMGGRQAQMQAQAQAQALVRAAHAYLGGLRLLERDRPAGALAWFVHGQRILAEPGAAPAPAPGGPAMVQSAEKDRALRAALQAQLAVHGDVARALERLAGGARADAVAPLVDAVLGAQVAVRFEFLERIVLACLRQDSRALFMRLVAALGTGHKLYQQLPDVHLALLQVASLLVVVRDALAELRLDARELLADLHLDTAALDSGAVARLRAAVAEIAALLAKVPVPAPAAAAPQLGAEGELARFCRLWDDAPQLALLGAMLAEHAADTQLPVAPWALSRLARAVVQAHPPQPQQLPGTGVDQARRTARHLQDAAHTALARAHHHCGAVPSAEFLLASVSPRPLPAAALLVSALSQLTALDPARLSARIAEPWVQRRLPRLAHNLRDLRMAGAAAVVLQMVALEACLPAIVLAFERAEIDSTVAGFFWDPCVIEYAEHLARSSSPRSEVRFVVPSEKLVEARPLLIAEFFAWLAAALSERTEAAAA</sequence>
<evidence type="ECO:0000313" key="1">
    <source>
        <dbReference type="EMBL" id="KAJ1888609.1"/>
    </source>
</evidence>
<evidence type="ECO:0000313" key="2">
    <source>
        <dbReference type="Proteomes" id="UP001150581"/>
    </source>
</evidence>
<accession>A0ACC1I5X8</accession>
<dbReference type="Proteomes" id="UP001150581">
    <property type="component" value="Unassembled WGS sequence"/>
</dbReference>
<name>A0ACC1I5X8_9FUNG</name>
<comment type="caution">
    <text evidence="1">The sequence shown here is derived from an EMBL/GenBank/DDBJ whole genome shotgun (WGS) entry which is preliminary data.</text>
</comment>
<protein>
    <submittedName>
        <fullName evidence="1">Uncharacterized protein</fullName>
    </submittedName>
</protein>
<dbReference type="EMBL" id="JANBPG010001717">
    <property type="protein sequence ID" value="KAJ1888609.1"/>
    <property type="molecule type" value="Genomic_DNA"/>
</dbReference>
<reference evidence="1" key="1">
    <citation type="submission" date="2022-07" db="EMBL/GenBank/DDBJ databases">
        <title>Phylogenomic reconstructions and comparative analyses of Kickxellomycotina fungi.</title>
        <authorList>
            <person name="Reynolds N.K."/>
            <person name="Stajich J.E."/>
            <person name="Barry K."/>
            <person name="Grigoriev I.V."/>
            <person name="Crous P."/>
            <person name="Smith M.E."/>
        </authorList>
    </citation>
    <scope>NUCLEOTIDE SEQUENCE</scope>
    <source>
        <strain evidence="1">Benny 63K</strain>
    </source>
</reference>
<organism evidence="1 2">
    <name type="scientific">Kickxella alabastrina</name>
    <dbReference type="NCBI Taxonomy" id="61397"/>
    <lineage>
        <taxon>Eukaryota</taxon>
        <taxon>Fungi</taxon>
        <taxon>Fungi incertae sedis</taxon>
        <taxon>Zoopagomycota</taxon>
        <taxon>Kickxellomycotina</taxon>
        <taxon>Kickxellomycetes</taxon>
        <taxon>Kickxellales</taxon>
        <taxon>Kickxellaceae</taxon>
        <taxon>Kickxella</taxon>
    </lineage>
</organism>
<gene>
    <name evidence="1" type="ORF">LPJ66_008487</name>
</gene>